<accession>A0A0V8RZF3</accession>
<dbReference type="Pfam" id="PF00899">
    <property type="entry name" value="ThiF"/>
    <property type="match status" value="1"/>
</dbReference>
<organism evidence="2 3">
    <name type="scientific">Schaalia odontolytica</name>
    <dbReference type="NCBI Taxonomy" id="1660"/>
    <lineage>
        <taxon>Bacteria</taxon>
        <taxon>Bacillati</taxon>
        <taxon>Actinomycetota</taxon>
        <taxon>Actinomycetes</taxon>
        <taxon>Actinomycetales</taxon>
        <taxon>Actinomycetaceae</taxon>
        <taxon>Schaalia</taxon>
    </lineage>
</organism>
<dbReference type="AlphaFoldDB" id="A0A0V8RZF3"/>
<protein>
    <submittedName>
        <fullName evidence="2">Thiamine biosynthesis protein ThiF</fullName>
    </submittedName>
</protein>
<dbReference type="InterPro" id="IPR045886">
    <property type="entry name" value="ThiF/MoeB/HesA"/>
</dbReference>
<dbReference type="EMBL" id="LLVT01000001">
    <property type="protein sequence ID" value="KSW13452.1"/>
    <property type="molecule type" value="Genomic_DNA"/>
</dbReference>
<evidence type="ECO:0000259" key="1">
    <source>
        <dbReference type="Pfam" id="PF00899"/>
    </source>
</evidence>
<dbReference type="Proteomes" id="UP000054686">
    <property type="component" value="Unassembled WGS sequence"/>
</dbReference>
<dbReference type="GO" id="GO:0008641">
    <property type="term" value="F:ubiquitin-like modifier activating enzyme activity"/>
    <property type="evidence" value="ECO:0007669"/>
    <property type="project" value="InterPro"/>
</dbReference>
<dbReference type="PANTHER" id="PTHR10953">
    <property type="entry name" value="UBIQUITIN-ACTIVATING ENZYME E1"/>
    <property type="match status" value="1"/>
</dbReference>
<sequence>MTIGDPYSRDAAVSGRTVALPLINQPVPYEAGDPALERFRRNWLVSGIGEAGQARLAAARVLVVGAGGLGSPVLLYLTAAGIGTIGICDSDVVEVSNLQRQLLHGEGDVGDPKPDSAVRHLSGLNSSVRFERYGHVTREWLDEHGREWDLIVECTDSFDSKYLVADYCADSGVPLVWGTVVSMAFQVSVFWSAAPAPVPSLTLRSLHPVKPAPGTTPASPKVGVLGPVVGQAGTAMATEAIKLLVGFGEPLIGRVLMTDAATQRADVLTFAPWD</sequence>
<name>A0A0V8RZF3_9ACTO</name>
<gene>
    <name evidence="2" type="ORF">APY09_03665</name>
</gene>
<dbReference type="RefSeq" id="WP_060566213.1">
    <property type="nucleotide sequence ID" value="NZ_CP040006.1"/>
</dbReference>
<dbReference type="GO" id="GO:0016779">
    <property type="term" value="F:nucleotidyltransferase activity"/>
    <property type="evidence" value="ECO:0007669"/>
    <property type="project" value="TreeGrafter"/>
</dbReference>
<dbReference type="GO" id="GO:0008146">
    <property type="term" value="F:sulfotransferase activity"/>
    <property type="evidence" value="ECO:0007669"/>
    <property type="project" value="TreeGrafter"/>
</dbReference>
<proteinExistence type="predicted"/>
<evidence type="ECO:0000313" key="3">
    <source>
        <dbReference type="Proteomes" id="UP000054686"/>
    </source>
</evidence>
<feature type="domain" description="THIF-type NAD/FAD binding fold" evidence="1">
    <location>
        <begin position="40"/>
        <end position="265"/>
    </location>
</feature>
<dbReference type="GO" id="GO:0004792">
    <property type="term" value="F:thiosulfate-cyanide sulfurtransferase activity"/>
    <property type="evidence" value="ECO:0007669"/>
    <property type="project" value="TreeGrafter"/>
</dbReference>
<dbReference type="InterPro" id="IPR035985">
    <property type="entry name" value="Ubiquitin-activating_enz"/>
</dbReference>
<dbReference type="CDD" id="cd00757">
    <property type="entry name" value="ThiF_MoeB_HesA_family"/>
    <property type="match status" value="1"/>
</dbReference>
<evidence type="ECO:0000313" key="2">
    <source>
        <dbReference type="EMBL" id="KSW13452.1"/>
    </source>
</evidence>
<dbReference type="SUPFAM" id="SSF69572">
    <property type="entry name" value="Activating enzymes of the ubiquitin-like proteins"/>
    <property type="match status" value="1"/>
</dbReference>
<dbReference type="InterPro" id="IPR000594">
    <property type="entry name" value="ThiF_NAD_FAD-bd"/>
</dbReference>
<dbReference type="PANTHER" id="PTHR10953:SF102">
    <property type="entry name" value="ADENYLYLTRANSFERASE AND SULFURTRANSFERASE MOCS3"/>
    <property type="match status" value="1"/>
</dbReference>
<dbReference type="GO" id="GO:0005829">
    <property type="term" value="C:cytosol"/>
    <property type="evidence" value="ECO:0007669"/>
    <property type="project" value="TreeGrafter"/>
</dbReference>
<reference evidence="2 3" key="1">
    <citation type="submission" date="2015-10" db="EMBL/GenBank/DDBJ databases">
        <title>Draft Genome of Actinomyces odontolyticus subsp. actinosynbacter strain XH001.</title>
        <authorList>
            <person name="Mclean J.S."/>
            <person name="He X."/>
        </authorList>
    </citation>
    <scope>NUCLEOTIDE SEQUENCE [LARGE SCALE GENOMIC DNA]</scope>
    <source>
        <strain evidence="2 3">XH001</strain>
    </source>
</reference>
<dbReference type="Gene3D" id="3.40.50.720">
    <property type="entry name" value="NAD(P)-binding Rossmann-like Domain"/>
    <property type="match status" value="1"/>
</dbReference>
<dbReference type="OrthoDB" id="9804286at2"/>
<comment type="caution">
    <text evidence="2">The sequence shown here is derived from an EMBL/GenBank/DDBJ whole genome shotgun (WGS) entry which is preliminary data.</text>
</comment>